<organism evidence="2 3">
    <name type="scientific">Bodo saltans</name>
    <name type="common">Flagellated protozoan</name>
    <dbReference type="NCBI Taxonomy" id="75058"/>
    <lineage>
        <taxon>Eukaryota</taxon>
        <taxon>Discoba</taxon>
        <taxon>Euglenozoa</taxon>
        <taxon>Kinetoplastea</taxon>
        <taxon>Metakinetoplastina</taxon>
        <taxon>Eubodonida</taxon>
        <taxon>Bodonidae</taxon>
        <taxon>Bodo</taxon>
    </lineage>
</organism>
<feature type="region of interest" description="Disordered" evidence="1">
    <location>
        <begin position="687"/>
        <end position="716"/>
    </location>
</feature>
<evidence type="ECO:0000256" key="1">
    <source>
        <dbReference type="SAM" id="MobiDB-lite"/>
    </source>
</evidence>
<feature type="region of interest" description="Disordered" evidence="1">
    <location>
        <begin position="90"/>
        <end position="137"/>
    </location>
</feature>
<feature type="compositionally biased region" description="Basic residues" evidence="1">
    <location>
        <begin position="447"/>
        <end position="456"/>
    </location>
</feature>
<feature type="region of interest" description="Disordered" evidence="1">
    <location>
        <begin position="1"/>
        <end position="27"/>
    </location>
</feature>
<dbReference type="Proteomes" id="UP000051952">
    <property type="component" value="Unassembled WGS sequence"/>
</dbReference>
<feature type="region of interest" description="Disordered" evidence="1">
    <location>
        <begin position="540"/>
        <end position="578"/>
    </location>
</feature>
<dbReference type="VEuPathDB" id="TriTrypDB:BSAL_14905"/>
<feature type="region of interest" description="Disordered" evidence="1">
    <location>
        <begin position="265"/>
        <end position="294"/>
    </location>
</feature>
<keyword evidence="3" id="KW-1185">Reference proteome</keyword>
<reference evidence="3" key="1">
    <citation type="submission" date="2015-09" db="EMBL/GenBank/DDBJ databases">
        <authorList>
            <consortium name="Pathogen Informatics"/>
        </authorList>
    </citation>
    <scope>NUCLEOTIDE SEQUENCE [LARGE SCALE GENOMIC DNA]</scope>
    <source>
        <strain evidence="3">Lake Konstanz</strain>
    </source>
</reference>
<feature type="compositionally biased region" description="Pro residues" evidence="1">
    <location>
        <begin position="700"/>
        <end position="714"/>
    </location>
</feature>
<evidence type="ECO:0000313" key="3">
    <source>
        <dbReference type="Proteomes" id="UP000051952"/>
    </source>
</evidence>
<gene>
    <name evidence="2" type="ORF">BSAL_14905</name>
</gene>
<feature type="region of interest" description="Disordered" evidence="1">
    <location>
        <begin position="590"/>
        <end position="623"/>
    </location>
</feature>
<accession>A0A0S4JDY6</accession>
<feature type="region of interest" description="Disordered" evidence="1">
    <location>
        <begin position="751"/>
        <end position="779"/>
    </location>
</feature>
<name>A0A0S4JDY6_BODSA</name>
<feature type="compositionally biased region" description="Polar residues" evidence="1">
    <location>
        <begin position="397"/>
        <end position="406"/>
    </location>
</feature>
<dbReference type="EMBL" id="CYKH01001633">
    <property type="protein sequence ID" value="CUG88336.1"/>
    <property type="molecule type" value="Genomic_DNA"/>
</dbReference>
<evidence type="ECO:0000313" key="2">
    <source>
        <dbReference type="EMBL" id="CUG88336.1"/>
    </source>
</evidence>
<feature type="region of interest" description="Disordered" evidence="1">
    <location>
        <begin position="386"/>
        <end position="456"/>
    </location>
</feature>
<protein>
    <submittedName>
        <fullName evidence="2">Uncharacterized protein</fullName>
    </submittedName>
</protein>
<proteinExistence type="predicted"/>
<feature type="region of interest" description="Disordered" evidence="1">
    <location>
        <begin position="804"/>
        <end position="826"/>
    </location>
</feature>
<dbReference type="AlphaFoldDB" id="A0A0S4JDY6"/>
<feature type="region of interest" description="Disordered" evidence="1">
    <location>
        <begin position="501"/>
        <end position="526"/>
    </location>
</feature>
<feature type="compositionally biased region" description="Acidic residues" evidence="1">
    <location>
        <begin position="282"/>
        <end position="291"/>
    </location>
</feature>
<feature type="compositionally biased region" description="Polar residues" evidence="1">
    <location>
        <begin position="767"/>
        <end position="779"/>
    </location>
</feature>
<sequence>MSALRSRSAASEPALVNKRHASSTATAQPVVANNNFDVIQQMINDRRKEQVLRKANSERLERLDAVALEVRHRTSSGITEDMLRQKQTRILNRRGADDDDTTSKRTASSATQKRRIHRRNGESDDDCSSDAPTSPLQTPLLLAEKNPRQQGIFAMSGAPALVPEAADPTAITSATPLSAKALQGLNAFTDPRRGGGSQGGSAAGDVASLRGLTSANVLRRKTSNEGGIATSCYTGECGETASTSARSAPPALGDGAHALQGPRAVVTRRGDRLPVASVVEQDNSDDDDEDRGFENGGHICVVTTRAHELLFSGRSSSAPMLQPKSEPIKSTLAGALPVSLRAVVKKSTATSSNSATGSTFAVKGDFQNGAPIASNVRQLSKDLEEGGCHQAMPSTPPSSHQTEIQPQPQPHRPAGKRPQPAALSGGVRPTPSAEGWTNNHGNGPKSILKRHPIPRRHNRRVKFALSAEVSGNGTLLSSSSSSLKLSKDGPPVAFSLPDVCNDNAEGGDEGDAVGSGGTGRVISDNSNDWMNTVVIPRAGVVIPTGGGGATSSSSRGGRVINVAARTGGGGDEGERRGWGADSEAFNQEWGLPSPNVSRRQQQQQQEEPSMKVVRSASCTDARPHVVTRRNNSNKNAVNANQSESRRQLLSSLTFHTGLSMEEARLLAAIAEVNTKLRETGNFHAELLPAREDDDNSGLISPPPSGQQRPPPPPRAVVVAPVSKLLPANSEGIHHRAPAGGMLVVDPNAQQQQQRLGYRGNSAPPPASTSRNAPAPTQRNDSCQVVVAPQEQGLPENIMAALPKRKSEHQALTRRDRFGKKMSLVGR</sequence>